<dbReference type="AlphaFoldDB" id="A0A2N1MSH6"/>
<name>A0A2N1MSH6_9GLOM</name>
<organism evidence="1 2">
    <name type="scientific">Rhizophagus irregularis</name>
    <dbReference type="NCBI Taxonomy" id="588596"/>
    <lineage>
        <taxon>Eukaryota</taxon>
        <taxon>Fungi</taxon>
        <taxon>Fungi incertae sedis</taxon>
        <taxon>Mucoromycota</taxon>
        <taxon>Glomeromycotina</taxon>
        <taxon>Glomeromycetes</taxon>
        <taxon>Glomerales</taxon>
        <taxon>Glomeraceae</taxon>
        <taxon>Rhizophagus</taxon>
    </lineage>
</organism>
<accession>A0A2N1MSH6</accession>
<evidence type="ECO:0000313" key="1">
    <source>
        <dbReference type="EMBL" id="PKK64609.1"/>
    </source>
</evidence>
<sequence length="60" mass="6913">MYDKTVITPIMTQWSSKIIKKYIHFDSDDKHVHCLAHIINLAAQQVLATLKATENENFTP</sequence>
<evidence type="ECO:0000313" key="2">
    <source>
        <dbReference type="Proteomes" id="UP000233469"/>
    </source>
</evidence>
<reference evidence="1 2" key="2">
    <citation type="submission" date="2017-10" db="EMBL/GenBank/DDBJ databases">
        <title>Extensive intraspecific genome diversity in a model arbuscular mycorrhizal fungus.</title>
        <authorList>
            <person name="Chen E.C.H."/>
            <person name="Morin E."/>
            <person name="Baudet D."/>
            <person name="Noel J."/>
            <person name="Ndikumana S."/>
            <person name="Charron P."/>
            <person name="St-Onge C."/>
            <person name="Giorgi J."/>
            <person name="Grigoriev I.V."/>
            <person name="Roux C."/>
            <person name="Martin F.M."/>
            <person name="Corradi N."/>
        </authorList>
    </citation>
    <scope>NUCLEOTIDE SEQUENCE [LARGE SCALE GENOMIC DNA]</scope>
    <source>
        <strain evidence="1 2">C2</strain>
    </source>
</reference>
<comment type="caution">
    <text evidence="1">The sequence shown here is derived from an EMBL/GenBank/DDBJ whole genome shotgun (WGS) entry which is preliminary data.</text>
</comment>
<gene>
    <name evidence="1" type="ORF">RhiirC2_787269</name>
</gene>
<reference evidence="1 2" key="1">
    <citation type="submission" date="2016-04" db="EMBL/GenBank/DDBJ databases">
        <title>Genome analyses suggest a sexual origin of heterokaryosis in a supposedly ancient asexual fungus.</title>
        <authorList>
            <person name="Ropars J."/>
            <person name="Sedzielewska K."/>
            <person name="Noel J."/>
            <person name="Charron P."/>
            <person name="Farinelli L."/>
            <person name="Marton T."/>
            <person name="Kruger M."/>
            <person name="Pelin A."/>
            <person name="Brachmann A."/>
            <person name="Corradi N."/>
        </authorList>
    </citation>
    <scope>NUCLEOTIDE SEQUENCE [LARGE SCALE GENOMIC DNA]</scope>
    <source>
        <strain evidence="1 2">C2</strain>
    </source>
</reference>
<proteinExistence type="predicted"/>
<protein>
    <submittedName>
        <fullName evidence="1">Uncharacterized protein</fullName>
    </submittedName>
</protein>
<dbReference type="EMBL" id="LLXL01001407">
    <property type="protein sequence ID" value="PKK64609.1"/>
    <property type="molecule type" value="Genomic_DNA"/>
</dbReference>
<dbReference type="Proteomes" id="UP000233469">
    <property type="component" value="Unassembled WGS sequence"/>
</dbReference>